<evidence type="ECO:0000313" key="5">
    <source>
        <dbReference type="Proteomes" id="UP000317722"/>
    </source>
</evidence>
<keyword evidence="2 3" id="KW-0040">ANK repeat</keyword>
<dbReference type="Gene3D" id="1.25.40.20">
    <property type="entry name" value="Ankyrin repeat-containing domain"/>
    <property type="match status" value="2"/>
</dbReference>
<dbReference type="PROSITE" id="PS50088">
    <property type="entry name" value="ANK_REPEAT"/>
    <property type="match status" value="1"/>
</dbReference>
<dbReference type="PANTHER" id="PTHR24198:SF165">
    <property type="entry name" value="ANKYRIN REPEAT-CONTAINING PROTEIN-RELATED"/>
    <property type="match status" value="1"/>
</dbReference>
<organism evidence="4 5">
    <name type="scientific">Pedococcus bigeumensis</name>
    <dbReference type="NCBI Taxonomy" id="433644"/>
    <lineage>
        <taxon>Bacteria</taxon>
        <taxon>Bacillati</taxon>
        <taxon>Actinomycetota</taxon>
        <taxon>Actinomycetes</taxon>
        <taxon>Micrococcales</taxon>
        <taxon>Intrasporangiaceae</taxon>
        <taxon>Pedococcus</taxon>
    </lineage>
</organism>
<accession>A0A502CUH6</accession>
<dbReference type="InterPro" id="IPR036770">
    <property type="entry name" value="Ankyrin_rpt-contain_sf"/>
</dbReference>
<evidence type="ECO:0000256" key="2">
    <source>
        <dbReference type="ARBA" id="ARBA00023043"/>
    </source>
</evidence>
<dbReference type="InterPro" id="IPR002110">
    <property type="entry name" value="Ankyrin_rpt"/>
</dbReference>
<dbReference type="SUPFAM" id="SSF48403">
    <property type="entry name" value="Ankyrin repeat"/>
    <property type="match status" value="1"/>
</dbReference>
<dbReference type="PANTHER" id="PTHR24198">
    <property type="entry name" value="ANKYRIN REPEAT AND PROTEIN KINASE DOMAIN-CONTAINING PROTEIN"/>
    <property type="match status" value="1"/>
</dbReference>
<evidence type="ECO:0000256" key="3">
    <source>
        <dbReference type="PROSITE-ProRule" id="PRU00023"/>
    </source>
</evidence>
<dbReference type="RefSeq" id="WP_140740411.1">
    <property type="nucleotide sequence ID" value="NZ_RCZM01000003.1"/>
</dbReference>
<comment type="caution">
    <text evidence="4">The sequence shown here is derived from an EMBL/GenBank/DDBJ whole genome shotgun (WGS) entry which is preliminary data.</text>
</comment>
<dbReference type="OrthoDB" id="928522at2"/>
<name>A0A502CUH6_9MICO</name>
<gene>
    <name evidence="4" type="ORF">EAH86_10955</name>
</gene>
<keyword evidence="5" id="KW-1185">Reference proteome</keyword>
<evidence type="ECO:0000256" key="1">
    <source>
        <dbReference type="ARBA" id="ARBA00022737"/>
    </source>
</evidence>
<reference evidence="4 5" key="1">
    <citation type="journal article" date="2019" name="Environ. Microbiol.">
        <title>Species interactions and distinct microbial communities in high Arctic permafrost affected cryosols are associated with the CH4 and CO2 gas fluxes.</title>
        <authorList>
            <person name="Altshuler I."/>
            <person name="Hamel J."/>
            <person name="Turney S."/>
            <person name="Magnuson E."/>
            <person name="Levesque R."/>
            <person name="Greer C."/>
            <person name="Whyte L.G."/>
        </authorList>
    </citation>
    <scope>NUCLEOTIDE SEQUENCE [LARGE SCALE GENOMIC DNA]</scope>
    <source>
        <strain evidence="4 5">S9.3A</strain>
    </source>
</reference>
<proteinExistence type="predicted"/>
<sequence>MAPQDAPSDQRLLVVLESGDAQALRDLLAAEPGRAATPMGPLPGHPRGASPLGYVAMRRYDTATGVWGDVAGTRELARALLEAGAPVDGEAGDSETPLITAASYGDAAVAEELVASGADLDAHSTSSSGGVPDATALLHAAVFGMTAVVDVLVAAGATPASIEEAAAAGEVTGFVEDADEQARLRALAMAADHQRLDVIDVLVAAGTALDEADAVWGRHPLRLAAEGGRDRAVAHLLALGADPLGIDGDGATALDLCRAARASYRDQEPFDRVEALLAAPSPG</sequence>
<dbReference type="EMBL" id="RCZM01000003">
    <property type="protein sequence ID" value="TPG17265.1"/>
    <property type="molecule type" value="Genomic_DNA"/>
</dbReference>
<evidence type="ECO:0000313" key="4">
    <source>
        <dbReference type="EMBL" id="TPG17265.1"/>
    </source>
</evidence>
<dbReference type="AlphaFoldDB" id="A0A502CUH6"/>
<keyword evidence="1" id="KW-0677">Repeat</keyword>
<dbReference type="Proteomes" id="UP000317722">
    <property type="component" value="Unassembled WGS sequence"/>
</dbReference>
<dbReference type="SMART" id="SM00248">
    <property type="entry name" value="ANK"/>
    <property type="match status" value="5"/>
</dbReference>
<feature type="repeat" description="ANK" evidence="3">
    <location>
        <begin position="93"/>
        <end position="125"/>
    </location>
</feature>
<dbReference type="Pfam" id="PF12796">
    <property type="entry name" value="Ank_2"/>
    <property type="match status" value="1"/>
</dbReference>
<protein>
    <submittedName>
        <fullName evidence="4">Uncharacterized protein</fullName>
    </submittedName>
</protein>
<dbReference type="PROSITE" id="PS50297">
    <property type="entry name" value="ANK_REP_REGION"/>
    <property type="match status" value="1"/>
</dbReference>